<proteinExistence type="predicted"/>
<feature type="transmembrane region" description="Helical" evidence="1">
    <location>
        <begin position="6"/>
        <end position="31"/>
    </location>
</feature>
<dbReference type="Gramene" id="AET2Gv20308600.14">
    <property type="protein sequence ID" value="AET2Gv20308600.14"/>
    <property type="gene ID" value="AET2Gv20308600"/>
</dbReference>
<protein>
    <submittedName>
        <fullName evidence="2">Uncharacterized protein</fullName>
    </submittedName>
</protein>
<name>A0A453AYX6_AEGTS</name>
<dbReference type="AlphaFoldDB" id="A0A453AYX6"/>
<reference evidence="2" key="5">
    <citation type="journal article" date="2021" name="G3 (Bethesda)">
        <title>Aegilops tauschii genome assembly Aet v5.0 features greater sequence contiguity and improved annotation.</title>
        <authorList>
            <person name="Wang L."/>
            <person name="Zhu T."/>
            <person name="Rodriguez J.C."/>
            <person name="Deal K.R."/>
            <person name="Dubcovsky J."/>
            <person name="McGuire P.E."/>
            <person name="Lux T."/>
            <person name="Spannagl M."/>
            <person name="Mayer K.F.X."/>
            <person name="Baldrich P."/>
            <person name="Meyers B.C."/>
            <person name="Huo N."/>
            <person name="Gu Y.Q."/>
            <person name="Zhou H."/>
            <person name="Devos K.M."/>
            <person name="Bennetzen J.L."/>
            <person name="Unver T."/>
            <person name="Budak H."/>
            <person name="Gulick P.J."/>
            <person name="Galiba G."/>
            <person name="Kalapos B."/>
            <person name="Nelson D.R."/>
            <person name="Li P."/>
            <person name="You F.M."/>
            <person name="Luo M.C."/>
            <person name="Dvorak J."/>
        </authorList>
    </citation>
    <scope>NUCLEOTIDE SEQUENCE [LARGE SCALE GENOMIC DNA]</scope>
    <source>
        <strain evidence="2">cv. AL8/78</strain>
    </source>
</reference>
<reference evidence="3" key="1">
    <citation type="journal article" date="2014" name="Science">
        <title>Ancient hybridizations among the ancestral genomes of bread wheat.</title>
        <authorList>
            <consortium name="International Wheat Genome Sequencing Consortium,"/>
            <person name="Marcussen T."/>
            <person name="Sandve S.R."/>
            <person name="Heier L."/>
            <person name="Spannagl M."/>
            <person name="Pfeifer M."/>
            <person name="Jakobsen K.S."/>
            <person name="Wulff B.B."/>
            <person name="Steuernagel B."/>
            <person name="Mayer K.F."/>
            <person name="Olsen O.A."/>
        </authorList>
    </citation>
    <scope>NUCLEOTIDE SEQUENCE [LARGE SCALE GENOMIC DNA]</scope>
    <source>
        <strain evidence="3">cv. AL8/78</strain>
    </source>
</reference>
<accession>A0A453AYX6</accession>
<dbReference type="EnsemblPlants" id="AET2Gv20308600.12">
    <property type="protein sequence ID" value="AET2Gv20308600.12"/>
    <property type="gene ID" value="AET2Gv20308600"/>
</dbReference>
<keyword evidence="1" id="KW-1133">Transmembrane helix</keyword>
<reference evidence="2" key="3">
    <citation type="journal article" date="2017" name="Nature">
        <title>Genome sequence of the progenitor of the wheat D genome Aegilops tauschii.</title>
        <authorList>
            <person name="Luo M.C."/>
            <person name="Gu Y.Q."/>
            <person name="Puiu D."/>
            <person name="Wang H."/>
            <person name="Twardziok S.O."/>
            <person name="Deal K.R."/>
            <person name="Huo N."/>
            <person name="Zhu T."/>
            <person name="Wang L."/>
            <person name="Wang Y."/>
            <person name="McGuire P.E."/>
            <person name="Liu S."/>
            <person name="Long H."/>
            <person name="Ramasamy R.K."/>
            <person name="Rodriguez J.C."/>
            <person name="Van S.L."/>
            <person name="Yuan L."/>
            <person name="Wang Z."/>
            <person name="Xia Z."/>
            <person name="Xiao L."/>
            <person name="Anderson O.D."/>
            <person name="Ouyang S."/>
            <person name="Liang Y."/>
            <person name="Zimin A.V."/>
            <person name="Pertea G."/>
            <person name="Qi P."/>
            <person name="Bennetzen J.L."/>
            <person name="Dai X."/>
            <person name="Dawson M.W."/>
            <person name="Muller H.G."/>
            <person name="Kugler K."/>
            <person name="Rivarola-Duarte L."/>
            <person name="Spannagl M."/>
            <person name="Mayer K.F.X."/>
            <person name="Lu F.H."/>
            <person name="Bevan M.W."/>
            <person name="Leroy P."/>
            <person name="Li P."/>
            <person name="You F.M."/>
            <person name="Sun Q."/>
            <person name="Liu Z."/>
            <person name="Lyons E."/>
            <person name="Wicker T."/>
            <person name="Salzberg S.L."/>
            <person name="Devos K.M."/>
            <person name="Dvorak J."/>
        </authorList>
    </citation>
    <scope>NUCLEOTIDE SEQUENCE [LARGE SCALE GENOMIC DNA]</scope>
    <source>
        <strain evidence="2">cv. AL8/78</strain>
    </source>
</reference>
<reference evidence="2" key="4">
    <citation type="submission" date="2019-03" db="UniProtKB">
        <authorList>
            <consortium name="EnsemblPlants"/>
        </authorList>
    </citation>
    <scope>IDENTIFICATION</scope>
</reference>
<sequence>MHIGSQWMHVTIDTIGCLCMLRSLSLSYMLLMTLEKFFFCRIWLLNHSYYARNSCSCLWNMLELLQLHLALWLRQAPSPNT</sequence>
<organism evidence="2 3">
    <name type="scientific">Aegilops tauschii subsp. strangulata</name>
    <name type="common">Goatgrass</name>
    <dbReference type="NCBI Taxonomy" id="200361"/>
    <lineage>
        <taxon>Eukaryota</taxon>
        <taxon>Viridiplantae</taxon>
        <taxon>Streptophyta</taxon>
        <taxon>Embryophyta</taxon>
        <taxon>Tracheophyta</taxon>
        <taxon>Spermatophyta</taxon>
        <taxon>Magnoliopsida</taxon>
        <taxon>Liliopsida</taxon>
        <taxon>Poales</taxon>
        <taxon>Poaceae</taxon>
        <taxon>BOP clade</taxon>
        <taxon>Pooideae</taxon>
        <taxon>Triticodae</taxon>
        <taxon>Triticeae</taxon>
        <taxon>Triticinae</taxon>
        <taxon>Aegilops</taxon>
    </lineage>
</organism>
<keyword evidence="1" id="KW-0812">Transmembrane</keyword>
<keyword evidence="3" id="KW-1185">Reference proteome</keyword>
<evidence type="ECO:0000256" key="1">
    <source>
        <dbReference type="SAM" id="Phobius"/>
    </source>
</evidence>
<dbReference type="EnsemblPlants" id="AET2Gv20308600.14">
    <property type="protein sequence ID" value="AET2Gv20308600.14"/>
    <property type="gene ID" value="AET2Gv20308600"/>
</dbReference>
<evidence type="ECO:0000313" key="2">
    <source>
        <dbReference type="EnsemblPlants" id="AET2Gv20308600.12"/>
    </source>
</evidence>
<reference evidence="3" key="2">
    <citation type="journal article" date="2017" name="Nat. Plants">
        <title>The Aegilops tauschii genome reveals multiple impacts of transposons.</title>
        <authorList>
            <person name="Zhao G."/>
            <person name="Zou C."/>
            <person name="Li K."/>
            <person name="Wang K."/>
            <person name="Li T."/>
            <person name="Gao L."/>
            <person name="Zhang X."/>
            <person name="Wang H."/>
            <person name="Yang Z."/>
            <person name="Liu X."/>
            <person name="Jiang W."/>
            <person name="Mao L."/>
            <person name="Kong X."/>
            <person name="Jiao Y."/>
            <person name="Jia J."/>
        </authorList>
    </citation>
    <scope>NUCLEOTIDE SEQUENCE [LARGE SCALE GENOMIC DNA]</scope>
    <source>
        <strain evidence="3">cv. AL8/78</strain>
    </source>
</reference>
<dbReference type="Proteomes" id="UP000015105">
    <property type="component" value="Chromosome 2D"/>
</dbReference>
<keyword evidence="1" id="KW-0472">Membrane</keyword>
<dbReference type="Gramene" id="AET2Gv20308600.12">
    <property type="protein sequence ID" value="AET2Gv20308600.12"/>
    <property type="gene ID" value="AET2Gv20308600"/>
</dbReference>
<evidence type="ECO:0000313" key="3">
    <source>
        <dbReference type="Proteomes" id="UP000015105"/>
    </source>
</evidence>